<keyword evidence="3" id="KW-1185">Reference proteome</keyword>
<reference evidence="2" key="1">
    <citation type="journal article" date="2012" name="Nature">
        <title>The tomato genome sequence provides insights into fleshy fruit evolution.</title>
        <authorList>
            <consortium name="Tomato Genome Consortium"/>
        </authorList>
    </citation>
    <scope>NUCLEOTIDE SEQUENCE [LARGE SCALE GENOMIC DNA]</scope>
    <source>
        <strain evidence="2">cv. Heinz 1706</strain>
    </source>
</reference>
<dbReference type="EnsemblPlants" id="Solyc05g014065.1.1">
    <property type="protein sequence ID" value="Solyc05g014065.1.1"/>
    <property type="gene ID" value="Solyc05g014065.1"/>
</dbReference>
<accession>A0A3Q7H993</accession>
<dbReference type="InterPro" id="IPR029480">
    <property type="entry name" value="Transpos_assoc"/>
</dbReference>
<protein>
    <recommendedName>
        <fullName evidence="1">Transposase-associated domain-containing protein</fullName>
    </recommendedName>
</protein>
<sequence>MEEVWPLRIFMVVRDFISILDQGIPFMIFDRKSRNLIMDKSWMCYTERSSGVYLKEVESFLQFAFKQSEDGIPCPCKKCTNVLHKSRDGVKEHLINFGIVQGYTQSTSTIFELLDDPAQQLYPGCETFSKLSLIVGLFQIKCLYGLSGKVGYNIQKLFKRAVSLDETLPDSFYGPKKVIPKFVRTLKCYVRNRNQPEGSIVEGEYEQSNKSMNIDDWFFHRIVQMAKKNELATCELYSFARGPLDVWSIVLNGHSTYFTGSAIDEDTSQQDDCNELLHICEDDEDIMN</sequence>
<evidence type="ECO:0000259" key="1">
    <source>
        <dbReference type="Pfam" id="PF13963"/>
    </source>
</evidence>
<dbReference type="Pfam" id="PF13963">
    <property type="entry name" value="Transpos_assoc"/>
    <property type="match status" value="1"/>
</dbReference>
<feature type="domain" description="Transposase-associated" evidence="1">
    <location>
        <begin position="40"/>
        <end position="105"/>
    </location>
</feature>
<dbReference type="Gramene" id="Solyc05g014065.1.1">
    <property type="protein sequence ID" value="Solyc05g014065.1.1"/>
    <property type="gene ID" value="Solyc05g014065.1"/>
</dbReference>
<evidence type="ECO:0000313" key="2">
    <source>
        <dbReference type="EnsemblPlants" id="Solyc05g014065.1.1"/>
    </source>
</evidence>
<proteinExistence type="predicted"/>
<dbReference type="InParanoid" id="A0A3Q7H993"/>
<organism evidence="2">
    <name type="scientific">Solanum lycopersicum</name>
    <name type="common">Tomato</name>
    <name type="synonym">Lycopersicon esculentum</name>
    <dbReference type="NCBI Taxonomy" id="4081"/>
    <lineage>
        <taxon>Eukaryota</taxon>
        <taxon>Viridiplantae</taxon>
        <taxon>Streptophyta</taxon>
        <taxon>Embryophyta</taxon>
        <taxon>Tracheophyta</taxon>
        <taxon>Spermatophyta</taxon>
        <taxon>Magnoliopsida</taxon>
        <taxon>eudicotyledons</taxon>
        <taxon>Gunneridae</taxon>
        <taxon>Pentapetalae</taxon>
        <taxon>asterids</taxon>
        <taxon>lamiids</taxon>
        <taxon>Solanales</taxon>
        <taxon>Solanaceae</taxon>
        <taxon>Solanoideae</taxon>
        <taxon>Solaneae</taxon>
        <taxon>Solanum</taxon>
        <taxon>Solanum subgen. Lycopersicon</taxon>
    </lineage>
</organism>
<dbReference type="Proteomes" id="UP000004994">
    <property type="component" value="Chromosome 5"/>
</dbReference>
<dbReference type="AlphaFoldDB" id="A0A3Q7H993"/>
<reference evidence="2" key="2">
    <citation type="submission" date="2019-01" db="UniProtKB">
        <authorList>
            <consortium name="EnsemblPlants"/>
        </authorList>
    </citation>
    <scope>IDENTIFICATION</scope>
    <source>
        <strain evidence="2">cv. Heinz 1706</strain>
    </source>
</reference>
<name>A0A3Q7H993_SOLLC</name>
<evidence type="ECO:0000313" key="3">
    <source>
        <dbReference type="Proteomes" id="UP000004994"/>
    </source>
</evidence>